<proteinExistence type="predicted"/>
<keyword evidence="1" id="KW-0472">Membrane</keyword>
<dbReference type="EMBL" id="JQ866001">
    <property type="protein sequence ID" value="AFM85335.1"/>
    <property type="molecule type" value="Genomic_DNA"/>
</dbReference>
<protein>
    <submittedName>
        <fullName evidence="2">Vpu protein</fullName>
    </submittedName>
</protein>
<evidence type="ECO:0000256" key="1">
    <source>
        <dbReference type="SAM" id="Phobius"/>
    </source>
</evidence>
<keyword evidence="1" id="KW-1133">Transmembrane helix</keyword>
<evidence type="ECO:0000313" key="3">
    <source>
        <dbReference type="Proteomes" id="UP000260462"/>
    </source>
</evidence>
<reference evidence="2 3" key="1">
    <citation type="journal article" date="2012" name="J. Virol.">
        <title>Eastern chimpanzees, but not bonobos, represent a simian immunodeficiency virus reservoir.</title>
        <authorList>
            <person name="Li Y."/>
            <person name="Ndjango J.B."/>
            <person name="Learn G.H."/>
            <person name="Ramirez M.A."/>
            <person name="Keele B.F."/>
            <person name="Bibollet-Ruche F."/>
            <person name="Liu W."/>
            <person name="Easlick J.L."/>
            <person name="Decker J.M."/>
            <person name="Rudicell R.S."/>
            <person name="Inogwabini B.I."/>
            <person name="Ahuka-Mundeke S."/>
            <person name="Leendertz F.H."/>
            <person name="Reynolds V."/>
            <person name="Muller M.N."/>
            <person name="Chancellor R.L."/>
            <person name="Rundus A.S."/>
            <person name="Simmons N."/>
            <person name="Worobey M."/>
            <person name="Shaw G.M."/>
            <person name="Peeters M."/>
            <person name="Sharp P.M."/>
            <person name="Hahn B.H."/>
        </authorList>
    </citation>
    <scope>NUCLEOTIDE SEQUENCE [LARGE SCALE GENOMIC DNA]</scope>
    <source>
        <strain evidence="2">BF1167</strain>
    </source>
</reference>
<name>J3SGI8_SIV</name>
<accession>J3SGI8</accession>
<feature type="transmembrane region" description="Helical" evidence="1">
    <location>
        <begin position="6"/>
        <end position="28"/>
    </location>
</feature>
<sequence>MLWQFLQWLQYLGWGGAIVIWIIALLVIRKAYLYIKQVQEEDRIEQAIIDRYQRRGSTDSGIEEDENGLINWMDPDNYFLL</sequence>
<gene>
    <name evidence="2" type="primary">vpu</name>
</gene>
<organismHost>
    <name type="scientific">Cercopithecidae</name>
    <name type="common">Old World monkeys</name>
    <dbReference type="NCBI Taxonomy" id="9527"/>
</organismHost>
<evidence type="ECO:0000313" key="2">
    <source>
        <dbReference type="EMBL" id="AFM85335.1"/>
    </source>
</evidence>
<dbReference type="Proteomes" id="UP000260462">
    <property type="component" value="Segment"/>
</dbReference>
<organism evidence="2 3">
    <name type="scientific">Simian immunodeficiency virus</name>
    <name type="common">SIV</name>
    <dbReference type="NCBI Taxonomy" id="11723"/>
    <lineage>
        <taxon>Viruses</taxon>
        <taxon>Riboviria</taxon>
        <taxon>Pararnavirae</taxon>
        <taxon>Artverviricota</taxon>
        <taxon>Revtraviricetes</taxon>
        <taxon>Ortervirales</taxon>
        <taxon>Retroviridae</taxon>
        <taxon>Orthoretrovirinae</taxon>
        <taxon>Lentivirus</taxon>
        <taxon>Lentivirus simimdef</taxon>
    </lineage>
</organism>
<organismHost>
    <name type="scientific">Pan troglodytes</name>
    <name type="common">Chimpanzee</name>
    <dbReference type="NCBI Taxonomy" id="9598"/>
</organismHost>
<keyword evidence="1" id="KW-0812">Transmembrane</keyword>